<dbReference type="AlphaFoldDB" id="A0A6A5WLT1"/>
<gene>
    <name evidence="1" type="ORF">P154DRAFT_574510</name>
</gene>
<sequence>MHAGSNRSKRMARSNLTNFAFSTAKTYDPDGMDNVTENADLGQQTQTLVNDDKGRFDEALSGPRTAKGTAVGLWCDILAKYGCLRGLASLYGNFALSSWKPAGDLETRQCGVENSEDDLVLTTEATATCNYGAVRSTLPSANLGLTLVSFADFKINLISRRTTENVRED</sequence>
<reference evidence="1" key="1">
    <citation type="journal article" date="2020" name="Stud. Mycol.">
        <title>101 Dothideomycetes genomes: a test case for predicting lifestyles and emergence of pathogens.</title>
        <authorList>
            <person name="Haridas S."/>
            <person name="Albert R."/>
            <person name="Binder M."/>
            <person name="Bloem J."/>
            <person name="Labutti K."/>
            <person name="Salamov A."/>
            <person name="Andreopoulos B."/>
            <person name="Baker S."/>
            <person name="Barry K."/>
            <person name="Bills G."/>
            <person name="Bluhm B."/>
            <person name="Cannon C."/>
            <person name="Castanera R."/>
            <person name="Culley D."/>
            <person name="Daum C."/>
            <person name="Ezra D."/>
            <person name="Gonzalez J."/>
            <person name="Henrissat B."/>
            <person name="Kuo A."/>
            <person name="Liang C."/>
            <person name="Lipzen A."/>
            <person name="Lutzoni F."/>
            <person name="Magnuson J."/>
            <person name="Mondo S."/>
            <person name="Nolan M."/>
            <person name="Ohm R."/>
            <person name="Pangilinan J."/>
            <person name="Park H.-J."/>
            <person name="Ramirez L."/>
            <person name="Alfaro M."/>
            <person name="Sun H."/>
            <person name="Tritt A."/>
            <person name="Yoshinaga Y."/>
            <person name="Zwiers L.-H."/>
            <person name="Turgeon B."/>
            <person name="Goodwin S."/>
            <person name="Spatafora J."/>
            <person name="Crous P."/>
            <person name="Grigoriev I."/>
        </authorList>
    </citation>
    <scope>NUCLEOTIDE SEQUENCE</scope>
    <source>
        <strain evidence="1">CBS 123094</strain>
    </source>
</reference>
<dbReference type="EMBL" id="ML977580">
    <property type="protein sequence ID" value="KAF2001834.1"/>
    <property type="molecule type" value="Genomic_DNA"/>
</dbReference>
<organism evidence="1 2">
    <name type="scientific">Amniculicola lignicola CBS 123094</name>
    <dbReference type="NCBI Taxonomy" id="1392246"/>
    <lineage>
        <taxon>Eukaryota</taxon>
        <taxon>Fungi</taxon>
        <taxon>Dikarya</taxon>
        <taxon>Ascomycota</taxon>
        <taxon>Pezizomycotina</taxon>
        <taxon>Dothideomycetes</taxon>
        <taxon>Pleosporomycetidae</taxon>
        <taxon>Pleosporales</taxon>
        <taxon>Amniculicolaceae</taxon>
        <taxon>Amniculicola</taxon>
    </lineage>
</organism>
<keyword evidence="2" id="KW-1185">Reference proteome</keyword>
<dbReference type="Proteomes" id="UP000799779">
    <property type="component" value="Unassembled WGS sequence"/>
</dbReference>
<name>A0A6A5WLT1_9PLEO</name>
<accession>A0A6A5WLT1</accession>
<evidence type="ECO:0000313" key="2">
    <source>
        <dbReference type="Proteomes" id="UP000799779"/>
    </source>
</evidence>
<protein>
    <submittedName>
        <fullName evidence="1">Uncharacterized protein</fullName>
    </submittedName>
</protein>
<evidence type="ECO:0000313" key="1">
    <source>
        <dbReference type="EMBL" id="KAF2001834.1"/>
    </source>
</evidence>
<proteinExistence type="predicted"/>